<comment type="caution">
    <text evidence="2">The sequence shown here is derived from an EMBL/GenBank/DDBJ whole genome shotgun (WGS) entry which is preliminary data.</text>
</comment>
<keyword evidence="2" id="KW-0378">Hydrolase</keyword>
<dbReference type="PROSITE" id="PS51272">
    <property type="entry name" value="SLH"/>
    <property type="match status" value="2"/>
</dbReference>
<keyword evidence="2" id="KW-0326">Glycosidase</keyword>
<accession>A0A645CED3</accession>
<sequence length="160" mass="16832">MAGTSTTAFEPDSAMTRAMFVSMLYRMAGSPALTGSPSDIFSDCGSETWYADAVLWAAQNHITKGVAASSFAPEEILTREQMAAMLYRYALHTGAPAEICAQTGIKLSFLDESSIDDWARPGVAYCTGAGILNGKSSAIFAPQDAATRAMGAAVIFRLAA</sequence>
<feature type="domain" description="SLH" evidence="1">
    <location>
        <begin position="106"/>
        <end position="160"/>
    </location>
</feature>
<dbReference type="EC" id="3.2.1.4" evidence="2"/>
<feature type="domain" description="SLH" evidence="1">
    <location>
        <begin position="37"/>
        <end position="100"/>
    </location>
</feature>
<reference evidence="2" key="1">
    <citation type="submission" date="2019-08" db="EMBL/GenBank/DDBJ databases">
        <authorList>
            <person name="Kucharzyk K."/>
            <person name="Murdoch R.W."/>
            <person name="Higgins S."/>
            <person name="Loffler F."/>
        </authorList>
    </citation>
    <scope>NUCLEOTIDE SEQUENCE</scope>
</reference>
<dbReference type="InterPro" id="IPR001119">
    <property type="entry name" value="SLH_dom"/>
</dbReference>
<dbReference type="Pfam" id="PF00395">
    <property type="entry name" value="SLH"/>
    <property type="match status" value="2"/>
</dbReference>
<proteinExistence type="predicted"/>
<organism evidence="2">
    <name type="scientific">bioreactor metagenome</name>
    <dbReference type="NCBI Taxonomy" id="1076179"/>
    <lineage>
        <taxon>unclassified sequences</taxon>
        <taxon>metagenomes</taxon>
        <taxon>ecological metagenomes</taxon>
    </lineage>
</organism>
<dbReference type="GO" id="GO:0008810">
    <property type="term" value="F:cellulase activity"/>
    <property type="evidence" value="ECO:0007669"/>
    <property type="project" value="UniProtKB-EC"/>
</dbReference>
<protein>
    <submittedName>
        <fullName evidence="2">Endoglucanase</fullName>
        <ecNumber evidence="2">3.2.1.4</ecNumber>
    </submittedName>
</protein>
<gene>
    <name evidence="2" type="ORF">SDC9_122309</name>
</gene>
<dbReference type="AlphaFoldDB" id="A0A645CED3"/>
<name>A0A645CED3_9ZZZZ</name>
<dbReference type="EMBL" id="VSSQ01026547">
    <property type="protein sequence ID" value="MPM75317.1"/>
    <property type="molecule type" value="Genomic_DNA"/>
</dbReference>
<evidence type="ECO:0000259" key="1">
    <source>
        <dbReference type="PROSITE" id="PS51272"/>
    </source>
</evidence>
<evidence type="ECO:0000313" key="2">
    <source>
        <dbReference type="EMBL" id="MPM75317.1"/>
    </source>
</evidence>